<dbReference type="GO" id="GO:0005886">
    <property type="term" value="C:plasma membrane"/>
    <property type="evidence" value="ECO:0007669"/>
    <property type="project" value="UniProtKB-SubCell"/>
</dbReference>
<evidence type="ECO:0000256" key="3">
    <source>
        <dbReference type="ARBA" id="ARBA00022692"/>
    </source>
</evidence>
<dbReference type="OrthoDB" id="5772680at2"/>
<keyword evidence="4 7" id="KW-1133">Transmembrane helix</keyword>
<dbReference type="RefSeq" id="WP_072555299.1">
    <property type="nucleotide sequence ID" value="NZ_CP018155.1"/>
</dbReference>
<evidence type="ECO:0000256" key="7">
    <source>
        <dbReference type="SAM" id="Phobius"/>
    </source>
</evidence>
<feature type="domain" description="PspC-related transmembrane region" evidence="9">
    <location>
        <begin position="217"/>
        <end position="358"/>
    </location>
</feature>
<dbReference type="KEGG" id="ten:LPB136_06220"/>
<accession>A0A1L3JIQ6</accession>
<reference evidence="11 12" key="1">
    <citation type="submission" date="2016-11" db="EMBL/GenBank/DDBJ databases">
        <title>Tenacibaculum sp. LPB0136, isolated from marine environment.</title>
        <authorList>
            <person name="Kim E."/>
            <person name="Yi H."/>
        </authorList>
    </citation>
    <scope>NUCLEOTIDE SEQUENCE [LARGE SCALE GENOMIC DNA]</scope>
    <source>
        <strain evidence="11 12">LPB0136</strain>
    </source>
</reference>
<dbReference type="EMBL" id="CP018155">
    <property type="protein sequence ID" value="APG64973.1"/>
    <property type="molecule type" value="Genomic_DNA"/>
</dbReference>
<protein>
    <submittedName>
        <fullName evidence="11">Transcriptional regulator</fullName>
    </submittedName>
</protein>
<dbReference type="PANTHER" id="PTHR33885:SF3">
    <property type="entry name" value="PHAGE SHOCK PROTEIN C"/>
    <property type="match status" value="1"/>
</dbReference>
<dbReference type="AlphaFoldDB" id="A0A1L3JIQ6"/>
<evidence type="ECO:0000313" key="12">
    <source>
        <dbReference type="Proteomes" id="UP000181898"/>
    </source>
</evidence>
<evidence type="ECO:0000259" key="9">
    <source>
        <dbReference type="Pfam" id="PF22571"/>
    </source>
</evidence>
<feature type="coiled-coil region" evidence="6">
    <location>
        <begin position="532"/>
        <end position="559"/>
    </location>
</feature>
<evidence type="ECO:0000313" key="11">
    <source>
        <dbReference type="EMBL" id="APG64973.1"/>
    </source>
</evidence>
<name>A0A1L3JIQ6_9FLAO</name>
<dbReference type="Pfam" id="PF22571">
    <property type="entry name" value="LiaI-LiaF-TM_PspC"/>
    <property type="match status" value="1"/>
</dbReference>
<dbReference type="InterPro" id="IPR052027">
    <property type="entry name" value="PspC"/>
</dbReference>
<dbReference type="InterPro" id="IPR054319">
    <property type="entry name" value="PspC-rel_ToastRack"/>
</dbReference>
<evidence type="ECO:0000259" key="8">
    <source>
        <dbReference type="Pfam" id="PF04024"/>
    </source>
</evidence>
<feature type="transmembrane region" description="Helical" evidence="7">
    <location>
        <begin position="297"/>
        <end position="322"/>
    </location>
</feature>
<feature type="transmembrane region" description="Helical" evidence="7">
    <location>
        <begin position="334"/>
        <end position="353"/>
    </location>
</feature>
<dbReference type="InterPro" id="IPR054321">
    <property type="entry name" value="PspC-rel_TM"/>
</dbReference>
<feature type="domain" description="PspC-related ToastRack" evidence="10">
    <location>
        <begin position="407"/>
        <end position="537"/>
    </location>
</feature>
<dbReference type="STRING" id="1850252.LPB136_06220"/>
<proteinExistence type="predicted"/>
<keyword evidence="2" id="KW-1003">Cell membrane</keyword>
<sequence length="569" mass="64776">MNKTININLGGFFFHIDETAYSKLKRYLESISRSLSDDPQGKNEIISDIEARISELLSERITDARQVVNESDIEEVIAIMGQPEDYADAEEGYAETNYSYQRRNTNSKKLFRSGDDKFLGGVAAGLGHYFGIDTIWVRLIFLVLGFSGGAGIPLYIILWILLPEAQSTAEKLQMEGEAVNIDNIEKKIRDEFNSLSTKVKDGASEISDKISSADYAKLKQQSKSGLQEFLDTIGKIFLAVFKVFGKFIGVILLFVAAAVLLSLIIGLFSVGSIEILNFDNDFVQYPPFFYDSILPKWLLTVFGFLLIGIPFLILFILGLRILSSNVKQFSKTTSLTLLGLWLVALFTVAFSGIEFATSHAYNGTKIEKSDINIIANDTLKIKMVNDDNLYYQHNLRRRTNSEEVHVNDVKMAYSNNVKIDVKKSETNEAYIEIHKESNGRNRSKANKSASEITYKYTIEDKNLTFDAYFLSDYRNIWKDEEIKATVYVPEGVTVYFHNSTKRFLYGVDNLQDVNDKDMSNQHFTMTPKGFDCNDCEEDIMRNEKEINQERERKRRLRIKADGNSIDVEF</sequence>
<keyword evidence="6" id="KW-0175">Coiled coil</keyword>
<evidence type="ECO:0000256" key="2">
    <source>
        <dbReference type="ARBA" id="ARBA00022475"/>
    </source>
</evidence>
<organism evidence="11 12">
    <name type="scientific">Tenacibaculum todarodis</name>
    <dbReference type="NCBI Taxonomy" id="1850252"/>
    <lineage>
        <taxon>Bacteria</taxon>
        <taxon>Pseudomonadati</taxon>
        <taxon>Bacteroidota</taxon>
        <taxon>Flavobacteriia</taxon>
        <taxon>Flavobacteriales</taxon>
        <taxon>Flavobacteriaceae</taxon>
        <taxon>Tenacibaculum</taxon>
    </lineage>
</organism>
<keyword evidence="5 7" id="KW-0472">Membrane</keyword>
<dbReference type="Pfam" id="PF22744">
    <property type="entry name" value="Toast-rack_PspC-Cterm"/>
    <property type="match status" value="1"/>
</dbReference>
<evidence type="ECO:0000256" key="1">
    <source>
        <dbReference type="ARBA" id="ARBA00004162"/>
    </source>
</evidence>
<keyword evidence="3 7" id="KW-0812">Transmembrane</keyword>
<evidence type="ECO:0000256" key="5">
    <source>
        <dbReference type="ARBA" id="ARBA00023136"/>
    </source>
</evidence>
<gene>
    <name evidence="11" type="ORF">LPB136_06220</name>
</gene>
<dbReference type="Pfam" id="PF04024">
    <property type="entry name" value="PspC"/>
    <property type="match status" value="1"/>
</dbReference>
<dbReference type="Proteomes" id="UP000181898">
    <property type="component" value="Chromosome"/>
</dbReference>
<comment type="subcellular location">
    <subcellularLocation>
        <location evidence="1">Cell membrane</location>
        <topology evidence="1">Single-pass membrane protein</topology>
    </subcellularLocation>
</comment>
<feature type="transmembrane region" description="Helical" evidence="7">
    <location>
        <begin position="135"/>
        <end position="162"/>
    </location>
</feature>
<feature type="transmembrane region" description="Helical" evidence="7">
    <location>
        <begin position="247"/>
        <end position="270"/>
    </location>
</feature>
<keyword evidence="12" id="KW-1185">Reference proteome</keyword>
<dbReference type="InterPro" id="IPR007168">
    <property type="entry name" value="Phageshock_PspC_N"/>
</dbReference>
<evidence type="ECO:0000256" key="4">
    <source>
        <dbReference type="ARBA" id="ARBA00022989"/>
    </source>
</evidence>
<feature type="domain" description="Phage shock protein PspC N-terminal" evidence="8">
    <location>
        <begin position="108"/>
        <end position="165"/>
    </location>
</feature>
<evidence type="ECO:0000256" key="6">
    <source>
        <dbReference type="SAM" id="Coils"/>
    </source>
</evidence>
<evidence type="ECO:0000259" key="10">
    <source>
        <dbReference type="Pfam" id="PF22744"/>
    </source>
</evidence>
<dbReference type="PANTHER" id="PTHR33885">
    <property type="entry name" value="PHAGE SHOCK PROTEIN C"/>
    <property type="match status" value="1"/>
</dbReference>